<evidence type="ECO:0000256" key="2">
    <source>
        <dbReference type="ARBA" id="ARBA00009033"/>
    </source>
</evidence>
<comment type="similarity">
    <text evidence="2">Belongs to the concentrative nucleoside transporter (CNT) (TC 2.A.41) family.</text>
</comment>
<dbReference type="EMBL" id="CP013278">
    <property type="protein sequence ID" value="AND28616.1"/>
    <property type="molecule type" value="Genomic_DNA"/>
</dbReference>
<dbReference type="PANTHER" id="PTHR10590:SF23">
    <property type="entry name" value="NUPC_NUPG FAMILY NUCLEOSIDE CNT TRANSPORTER"/>
    <property type="match status" value="1"/>
</dbReference>
<feature type="transmembrane region" description="Helical" evidence="7">
    <location>
        <begin position="248"/>
        <end position="275"/>
    </location>
</feature>
<evidence type="ECO:0000259" key="9">
    <source>
        <dbReference type="Pfam" id="PF07662"/>
    </source>
</evidence>
<feature type="domain" description="Concentrative nucleoside transporter C-terminal" evidence="9">
    <location>
        <begin position="193"/>
        <end position="391"/>
    </location>
</feature>
<dbReference type="InterPro" id="IPR011657">
    <property type="entry name" value="CNT_C_dom"/>
</dbReference>
<comment type="subcellular location">
    <subcellularLocation>
        <location evidence="1">Cell membrane</location>
        <topology evidence="1">Multi-pass membrane protein</topology>
    </subcellularLocation>
</comment>
<feature type="transmembrane region" description="Helical" evidence="7">
    <location>
        <begin position="87"/>
        <end position="109"/>
    </location>
</feature>
<feature type="transmembrane region" description="Helical" evidence="7">
    <location>
        <begin position="373"/>
        <end position="393"/>
    </location>
</feature>
<proteinExistence type="inferred from homology"/>
<feature type="transmembrane region" description="Helical" evidence="7">
    <location>
        <begin position="166"/>
        <end position="187"/>
    </location>
</feature>
<dbReference type="Pfam" id="PF07662">
    <property type="entry name" value="Nucleos_tra2_C"/>
    <property type="match status" value="1"/>
</dbReference>
<reference evidence="11" key="1">
    <citation type="journal article" date="2017" name="Res. Microbiol.">
        <title>Comparative genomics of extrachromosomal elements in Bacillus thuringiensis subsp. israelensis.</title>
        <authorList>
            <person name="Bolotin A."/>
            <person name="Gillis A."/>
            <person name="Sanchis V."/>
            <person name="Nielsen-LeRoux C."/>
            <person name="Mahillon J."/>
            <person name="Lereclus D."/>
            <person name="Sorokin A."/>
        </authorList>
    </citation>
    <scope>NUCLEOTIDE SEQUENCE</scope>
    <source>
        <strain evidence="11">AM65-52</strain>
        <plasmid evidence="11">pAM65-52-3-235K</plasmid>
    </source>
</reference>
<protein>
    <submittedName>
        <fullName evidence="11">Pyrimidine nucleoside transporter NupC</fullName>
    </submittedName>
</protein>
<dbReference type="AlphaFoldDB" id="A0A160LK60"/>
<evidence type="ECO:0000256" key="7">
    <source>
        <dbReference type="SAM" id="Phobius"/>
    </source>
</evidence>
<accession>A0A160LK60</accession>
<feature type="domain" description="Concentrative nucleoside transporter N-terminal" evidence="8">
    <location>
        <begin position="9"/>
        <end position="82"/>
    </location>
</feature>
<organism evidence="11">
    <name type="scientific">Bacillus thuringiensis subsp. israelensis</name>
    <dbReference type="NCBI Taxonomy" id="1430"/>
    <lineage>
        <taxon>Bacteria</taxon>
        <taxon>Bacillati</taxon>
        <taxon>Bacillota</taxon>
        <taxon>Bacilli</taxon>
        <taxon>Bacillales</taxon>
        <taxon>Bacillaceae</taxon>
        <taxon>Bacillus</taxon>
        <taxon>Bacillus cereus group</taxon>
    </lineage>
</organism>
<evidence type="ECO:0000256" key="4">
    <source>
        <dbReference type="ARBA" id="ARBA00022692"/>
    </source>
</evidence>
<keyword evidence="3" id="KW-1003">Cell membrane</keyword>
<evidence type="ECO:0000256" key="3">
    <source>
        <dbReference type="ARBA" id="ARBA00022475"/>
    </source>
</evidence>
<evidence type="ECO:0000256" key="6">
    <source>
        <dbReference type="ARBA" id="ARBA00023136"/>
    </source>
</evidence>
<feature type="transmembrane region" description="Helical" evidence="7">
    <location>
        <begin position="281"/>
        <end position="301"/>
    </location>
</feature>
<keyword evidence="11" id="KW-0614">Plasmid</keyword>
<feature type="transmembrane region" description="Helical" evidence="7">
    <location>
        <begin position="30"/>
        <end position="48"/>
    </location>
</feature>
<dbReference type="PANTHER" id="PTHR10590">
    <property type="entry name" value="SODIUM/NUCLEOSIDE COTRANSPORTER"/>
    <property type="match status" value="1"/>
</dbReference>
<feature type="transmembrane region" description="Helical" evidence="7">
    <location>
        <begin position="333"/>
        <end position="353"/>
    </location>
</feature>
<dbReference type="InterPro" id="IPR002668">
    <property type="entry name" value="CNT_N_dom"/>
</dbReference>
<evidence type="ECO:0000256" key="5">
    <source>
        <dbReference type="ARBA" id="ARBA00022989"/>
    </source>
</evidence>
<keyword evidence="5 7" id="KW-1133">Transmembrane helix</keyword>
<evidence type="ECO:0000256" key="1">
    <source>
        <dbReference type="ARBA" id="ARBA00004651"/>
    </source>
</evidence>
<gene>
    <name evidence="11" type="ORF">ATN07_33455</name>
</gene>
<geneLocation type="plasmid" evidence="11">
    <name>pAM65-52-3-235K</name>
</geneLocation>
<evidence type="ECO:0000259" key="10">
    <source>
        <dbReference type="Pfam" id="PF07670"/>
    </source>
</evidence>
<dbReference type="InterPro" id="IPR008276">
    <property type="entry name" value="C_nuclsd_transpt"/>
</dbReference>
<dbReference type="InterPro" id="IPR011642">
    <property type="entry name" value="Gate_dom"/>
</dbReference>
<evidence type="ECO:0000313" key="11">
    <source>
        <dbReference type="EMBL" id="AND28616.1"/>
    </source>
</evidence>
<dbReference type="Pfam" id="PF07670">
    <property type="entry name" value="Gate"/>
    <property type="match status" value="1"/>
</dbReference>
<feature type="domain" description="Nucleoside transporter/FeoB GTPase Gate" evidence="10">
    <location>
        <begin position="91"/>
        <end position="189"/>
    </location>
</feature>
<dbReference type="GO" id="GO:0005886">
    <property type="term" value="C:plasma membrane"/>
    <property type="evidence" value="ECO:0007669"/>
    <property type="project" value="UniProtKB-SubCell"/>
</dbReference>
<dbReference type="Pfam" id="PF01773">
    <property type="entry name" value="Nucleos_tra2_N"/>
    <property type="match status" value="1"/>
</dbReference>
<dbReference type="PATRIC" id="fig|1430.6.peg.2012"/>
<keyword evidence="6 7" id="KW-0472">Membrane</keyword>
<feature type="transmembrane region" description="Helical" evidence="7">
    <location>
        <begin position="6"/>
        <end position="23"/>
    </location>
</feature>
<sequence length="394" mass="41277">MTGILIGLLGIILTFGVAFLMSNDKKNINFRAILVLLVLQVIVTLVMFKTTAGLKVVEAVSNGVNKVLSYGVEGVNFVVGGLVPEGVTVFFINVLMIIIFTSTLLSILTHIKVLPLAIKCIGGALSKVTGLSKVVTFNSVNSIFFGQSESLLAVKTHLDKMNDNKLFIICTSAMASVSAAIMGAYMTMIPAKYVLVAMILNALSSLIIATIVAPIKKEEDEEINIKDVSQTKSIFEAISVGALDGGKVALIVAAMLVAYIALIALINAAFAGIFGVDLTTILGYVFAPIAFVMGVPSSEIVTAGSIMGTKLATNEFVAMLQFKPMIADLSDKTVAIVSTFLVSFANFSSIGIIGGSMQAINGAKAGTVAKFGFKMLFVATMASILTATVVGLFA</sequence>
<evidence type="ECO:0000259" key="8">
    <source>
        <dbReference type="Pfam" id="PF01773"/>
    </source>
</evidence>
<dbReference type="RefSeq" id="WP_000145790.1">
    <property type="nucleotide sequence ID" value="NZ_CP013278.1"/>
</dbReference>
<dbReference type="GO" id="GO:0005337">
    <property type="term" value="F:nucleoside transmembrane transporter activity"/>
    <property type="evidence" value="ECO:0007669"/>
    <property type="project" value="InterPro"/>
</dbReference>
<name>A0A160LK60_BACTI</name>
<keyword evidence="4 7" id="KW-0812">Transmembrane</keyword>
<feature type="transmembrane region" description="Helical" evidence="7">
    <location>
        <begin position="193"/>
        <end position="215"/>
    </location>
</feature>
<dbReference type="GO" id="GO:0015293">
    <property type="term" value="F:symporter activity"/>
    <property type="evidence" value="ECO:0007669"/>
    <property type="project" value="TreeGrafter"/>
</dbReference>